<dbReference type="PIRSF" id="PIRSF001357">
    <property type="entry name" value="DeoC"/>
    <property type="match status" value="1"/>
</dbReference>
<dbReference type="InterPro" id="IPR011343">
    <property type="entry name" value="DeoC"/>
</dbReference>
<comment type="function">
    <text evidence="6">Catalyzes a reversible aldol reaction between acetaldehyde and D-glyceraldehyde 3-phosphate to generate 2-deoxy-D-ribose 5-phosphate.</text>
</comment>
<evidence type="ECO:0000256" key="5">
    <source>
        <dbReference type="ARBA" id="ARBA00048791"/>
    </source>
</evidence>
<dbReference type="EC" id="4.1.2.4" evidence="6"/>
<organism evidence="7 8">
    <name type="scientific">Nesterenkonia halobia</name>
    <dbReference type="NCBI Taxonomy" id="37922"/>
    <lineage>
        <taxon>Bacteria</taxon>
        <taxon>Bacillati</taxon>
        <taxon>Actinomycetota</taxon>
        <taxon>Actinomycetes</taxon>
        <taxon>Micrococcales</taxon>
        <taxon>Micrococcaceae</taxon>
        <taxon>Nesterenkonia</taxon>
    </lineage>
</organism>
<accession>A0ABP6RCN3</accession>
<dbReference type="InterPro" id="IPR028581">
    <property type="entry name" value="DeoC_typeI"/>
</dbReference>
<dbReference type="PANTHER" id="PTHR10889:SF1">
    <property type="entry name" value="DEOXYRIBOSE-PHOSPHATE ALDOLASE"/>
    <property type="match status" value="1"/>
</dbReference>
<reference evidence="8" key="1">
    <citation type="journal article" date="2019" name="Int. J. Syst. Evol. Microbiol.">
        <title>The Global Catalogue of Microorganisms (GCM) 10K type strain sequencing project: providing services to taxonomists for standard genome sequencing and annotation.</title>
        <authorList>
            <consortium name="The Broad Institute Genomics Platform"/>
            <consortium name="The Broad Institute Genome Sequencing Center for Infectious Disease"/>
            <person name="Wu L."/>
            <person name="Ma J."/>
        </authorList>
    </citation>
    <scope>NUCLEOTIDE SEQUENCE [LARGE SCALE GENOMIC DNA]</scope>
    <source>
        <strain evidence="8">JCM 11483</strain>
    </source>
</reference>
<dbReference type="SUPFAM" id="SSF51569">
    <property type="entry name" value="Aldolase"/>
    <property type="match status" value="1"/>
</dbReference>
<sequence length="245" mass="24199">MATASATAPDGSPVPAPAQMAGLIDHTMLKPDADEATVLRVAAEAREHGFASVCVNPRWVRQVHAELQGSSTATCTVIGFPLGANTTATKVAETDDAAAGGATEVDMVVDIAAANAGEEFEVVSQIRTVATAAHEGGAILKVILETALLTEEAKGLVCRAAAEAGADFVKTSTGFAGGGATEADIALMHGIVGGRLGIKASGGVRSYADAAAMVAAGATRLGASSSLDILAGDDTSSASSAAGSY</sequence>
<dbReference type="Gene3D" id="3.20.20.70">
    <property type="entry name" value="Aldolase class I"/>
    <property type="match status" value="1"/>
</dbReference>
<evidence type="ECO:0000256" key="4">
    <source>
        <dbReference type="ARBA" id="ARBA00023270"/>
    </source>
</evidence>
<keyword evidence="4 6" id="KW-0704">Schiff base</keyword>
<dbReference type="Proteomes" id="UP001501736">
    <property type="component" value="Unassembled WGS sequence"/>
</dbReference>
<name>A0ABP6RCN3_9MICC</name>
<dbReference type="EMBL" id="BAAAYG010000005">
    <property type="protein sequence ID" value="GAA3285112.1"/>
    <property type="molecule type" value="Genomic_DNA"/>
</dbReference>
<dbReference type="InterPro" id="IPR013785">
    <property type="entry name" value="Aldolase_TIM"/>
</dbReference>
<evidence type="ECO:0000313" key="7">
    <source>
        <dbReference type="EMBL" id="GAA3285112.1"/>
    </source>
</evidence>
<evidence type="ECO:0000313" key="8">
    <source>
        <dbReference type="Proteomes" id="UP001501736"/>
    </source>
</evidence>
<comment type="catalytic activity">
    <reaction evidence="5 6">
        <text>2-deoxy-D-ribose 5-phosphate = D-glyceraldehyde 3-phosphate + acetaldehyde</text>
        <dbReference type="Rhea" id="RHEA:12821"/>
        <dbReference type="ChEBI" id="CHEBI:15343"/>
        <dbReference type="ChEBI" id="CHEBI:59776"/>
        <dbReference type="ChEBI" id="CHEBI:62877"/>
        <dbReference type="EC" id="4.1.2.4"/>
    </reaction>
</comment>
<dbReference type="Pfam" id="PF01791">
    <property type="entry name" value="DeoC"/>
    <property type="match status" value="1"/>
</dbReference>
<feature type="active site" description="Schiff-base intermediate with acetaldehyde" evidence="6">
    <location>
        <position position="170"/>
    </location>
</feature>
<comment type="subcellular location">
    <subcellularLocation>
        <location evidence="6">Cytoplasm</location>
    </subcellularLocation>
</comment>
<dbReference type="InterPro" id="IPR002915">
    <property type="entry name" value="DeoC/FbaB/LacD_aldolase"/>
</dbReference>
<proteinExistence type="inferred from homology"/>
<comment type="similarity">
    <text evidence="1 6">Belongs to the DeoC/FbaB aldolase family. DeoC type 1 subfamily.</text>
</comment>
<dbReference type="HAMAP" id="MF_00114">
    <property type="entry name" value="DeoC_type1"/>
    <property type="match status" value="1"/>
</dbReference>
<comment type="pathway">
    <text evidence="6">Carbohydrate degradation; 2-deoxy-D-ribose 1-phosphate degradation; D-glyceraldehyde 3-phosphate and acetaldehyde from 2-deoxy-alpha-D-ribose 1-phosphate: step 2/2.</text>
</comment>
<protein>
    <recommendedName>
        <fullName evidence="6">Deoxyribose-phosphate aldolase</fullName>
        <shortName evidence="6">DERA</shortName>
        <ecNumber evidence="6">4.1.2.4</ecNumber>
    </recommendedName>
    <alternativeName>
        <fullName evidence="6">2-deoxy-D-ribose 5-phosphate aldolase</fullName>
    </alternativeName>
    <alternativeName>
        <fullName evidence="6">Phosphodeoxyriboaldolase</fullName>
        <shortName evidence="6">Deoxyriboaldolase</shortName>
    </alternativeName>
</protein>
<gene>
    <name evidence="6 7" type="primary">deoC</name>
    <name evidence="7" type="ORF">GCM10020260_17030</name>
</gene>
<comment type="caution">
    <text evidence="7">The sequence shown here is derived from an EMBL/GenBank/DDBJ whole genome shotgun (WGS) entry which is preliminary data.</text>
</comment>
<keyword evidence="8" id="KW-1185">Reference proteome</keyword>
<dbReference type="SMART" id="SM01133">
    <property type="entry name" value="DeoC"/>
    <property type="match status" value="1"/>
</dbReference>
<evidence type="ECO:0000256" key="1">
    <source>
        <dbReference type="ARBA" id="ARBA00010936"/>
    </source>
</evidence>
<keyword evidence="3 6" id="KW-0456">Lyase</keyword>
<dbReference type="CDD" id="cd00959">
    <property type="entry name" value="DeoC"/>
    <property type="match status" value="1"/>
</dbReference>
<keyword evidence="2 6" id="KW-0963">Cytoplasm</keyword>
<dbReference type="NCBIfam" id="TIGR00126">
    <property type="entry name" value="deoC"/>
    <property type="match status" value="1"/>
</dbReference>
<dbReference type="RefSeq" id="WP_344720240.1">
    <property type="nucleotide sequence ID" value="NZ_BAAAYG010000005.1"/>
</dbReference>
<feature type="active site" description="Proton donor/acceptor" evidence="6">
    <location>
        <position position="106"/>
    </location>
</feature>
<dbReference type="PANTHER" id="PTHR10889">
    <property type="entry name" value="DEOXYRIBOSE-PHOSPHATE ALDOLASE"/>
    <property type="match status" value="1"/>
</dbReference>
<evidence type="ECO:0000256" key="3">
    <source>
        <dbReference type="ARBA" id="ARBA00023239"/>
    </source>
</evidence>
<evidence type="ECO:0000256" key="2">
    <source>
        <dbReference type="ARBA" id="ARBA00022490"/>
    </source>
</evidence>
<evidence type="ECO:0000256" key="6">
    <source>
        <dbReference type="HAMAP-Rule" id="MF_00114"/>
    </source>
</evidence>
<feature type="active site" description="Proton donor/acceptor" evidence="6">
    <location>
        <position position="199"/>
    </location>
</feature>